<dbReference type="Proteomes" id="UP000233398">
    <property type="component" value="Unassembled WGS sequence"/>
</dbReference>
<dbReference type="AlphaFoldDB" id="A0A2N0VHZ7"/>
<evidence type="ECO:0000256" key="1">
    <source>
        <dbReference type="SAM" id="Phobius"/>
    </source>
</evidence>
<sequence>MIGSKSIEIEDAQIISETLGDSGSGFIDFIARQVDKLTSRNRGSWITETIILSDLAQDNEALRNEYRANKSQIDSYFDQVDVQKVMKTIASEQIERIQYTFSERTKNNLPGFMIGGLTGAAITAIILQKRKK</sequence>
<gene>
    <name evidence="2" type="ORF">CWD77_09370</name>
</gene>
<name>A0A2N0VHZ7_9BACT</name>
<dbReference type="RefSeq" id="WP_101073298.1">
    <property type="nucleotide sequence ID" value="NZ_PISP01000002.1"/>
</dbReference>
<reference evidence="2 3" key="1">
    <citation type="submission" date="2017-11" db="EMBL/GenBank/DDBJ databases">
        <title>Rhodohalobacter 15182 sp. nov., isolated from a salt lake.</title>
        <authorList>
            <person name="Han S."/>
        </authorList>
    </citation>
    <scope>NUCLEOTIDE SEQUENCE [LARGE SCALE GENOMIC DNA]</scope>
    <source>
        <strain evidence="2 3">15182</strain>
    </source>
</reference>
<comment type="caution">
    <text evidence="2">The sequence shown here is derived from an EMBL/GenBank/DDBJ whole genome shotgun (WGS) entry which is preliminary data.</text>
</comment>
<keyword evidence="1" id="KW-1133">Transmembrane helix</keyword>
<keyword evidence="3" id="KW-1185">Reference proteome</keyword>
<evidence type="ECO:0000313" key="2">
    <source>
        <dbReference type="EMBL" id="PKD43758.1"/>
    </source>
</evidence>
<proteinExistence type="predicted"/>
<feature type="transmembrane region" description="Helical" evidence="1">
    <location>
        <begin position="109"/>
        <end position="127"/>
    </location>
</feature>
<dbReference type="OrthoDB" id="1525173at2"/>
<keyword evidence="1" id="KW-0812">Transmembrane</keyword>
<dbReference type="EMBL" id="PISP01000002">
    <property type="protein sequence ID" value="PKD43758.1"/>
    <property type="molecule type" value="Genomic_DNA"/>
</dbReference>
<keyword evidence="1" id="KW-0472">Membrane</keyword>
<evidence type="ECO:0000313" key="3">
    <source>
        <dbReference type="Proteomes" id="UP000233398"/>
    </source>
</evidence>
<accession>A0A2N0VHZ7</accession>
<protein>
    <submittedName>
        <fullName evidence="2">Uncharacterized protein</fullName>
    </submittedName>
</protein>
<organism evidence="2 3">
    <name type="scientific">Rhodohalobacter barkolensis</name>
    <dbReference type="NCBI Taxonomy" id="2053187"/>
    <lineage>
        <taxon>Bacteria</taxon>
        <taxon>Pseudomonadati</taxon>
        <taxon>Balneolota</taxon>
        <taxon>Balneolia</taxon>
        <taxon>Balneolales</taxon>
        <taxon>Balneolaceae</taxon>
        <taxon>Rhodohalobacter</taxon>
    </lineage>
</organism>